<accession>A0ABQ0BPQ3</accession>
<evidence type="ECO:0000259" key="3">
    <source>
        <dbReference type="Pfam" id="PF00963"/>
    </source>
</evidence>
<dbReference type="Pfam" id="PF00963">
    <property type="entry name" value="Cohesin"/>
    <property type="match status" value="1"/>
</dbReference>
<dbReference type="SUPFAM" id="SSF49384">
    <property type="entry name" value="Carbohydrate-binding domain"/>
    <property type="match status" value="1"/>
</dbReference>
<gene>
    <name evidence="4" type="ORF">K340107D12_12970</name>
</gene>
<sequence>MVLQTYISEEETEGRLIHMKRLLKRAVVILMTALLTGPCISAAAEETALVTVKANEVKEGDASVTVTCDIEGGNRVSSGKIRIRYDAEKMRLKSAQAGNALTGAMCEINDCLKGSKEEGELVVAFASASRLSGDGSLLNLVFNLDSSVKEGTILEVTADVEELAGDDADVAANTINLSAEVTRKDSGGEQNPSEGEDEITDGTVDSEKDTNKAHDTNKDNTVNTQKQQTAAKDADKNSTMSKTRSVKTKDETNILFPAVLTGAALLGIIAVGMGKKSKTK</sequence>
<comment type="caution">
    <text evidence="4">The sequence shown here is derived from an EMBL/GenBank/DDBJ whole genome shotgun (WGS) entry which is preliminary data.</text>
</comment>
<dbReference type="Proteomes" id="UP001600941">
    <property type="component" value="Unassembled WGS sequence"/>
</dbReference>
<reference evidence="4 5" key="1">
    <citation type="submission" date="2024-04" db="EMBL/GenBank/DDBJ databases">
        <title>Defined microbial consortia suppress multidrug-resistant proinflammatory Enterobacteriaceae via ecological control.</title>
        <authorList>
            <person name="Furuichi M."/>
            <person name="Kawaguchi T."/>
            <person name="Pust M."/>
            <person name="Yasuma K."/>
            <person name="Plichta D."/>
            <person name="Hasegawa N."/>
            <person name="Ohya T."/>
            <person name="Bhattarai S."/>
            <person name="Sasajima S."/>
            <person name="Aoto Y."/>
            <person name="Tuganbaev T."/>
            <person name="Yaginuma M."/>
            <person name="Ueda M."/>
            <person name="Okahashi N."/>
            <person name="Amafuji K."/>
            <person name="Kiridooshi Y."/>
            <person name="Sugita K."/>
            <person name="Strazar M."/>
            <person name="Skelly A."/>
            <person name="Suda W."/>
            <person name="Hattori M."/>
            <person name="Nakamoto N."/>
            <person name="Caballero S."/>
            <person name="Norman J."/>
            <person name="Olle B."/>
            <person name="Tanoue T."/>
            <person name="Arita M."/>
            <person name="Bucci V."/>
            <person name="Atarashi K."/>
            <person name="Xavier R."/>
            <person name="Honda K."/>
        </authorList>
    </citation>
    <scope>NUCLEOTIDE SEQUENCE [LARGE SCALE GENOMIC DNA]</scope>
    <source>
        <strain evidence="5">k34-0107-D12</strain>
    </source>
</reference>
<evidence type="ECO:0000313" key="4">
    <source>
        <dbReference type="EMBL" id="GAA6498481.1"/>
    </source>
</evidence>
<dbReference type="Gene3D" id="2.60.40.680">
    <property type="match status" value="1"/>
</dbReference>
<feature type="compositionally biased region" description="Basic and acidic residues" evidence="1">
    <location>
        <begin position="205"/>
        <end position="218"/>
    </location>
</feature>
<keyword evidence="2" id="KW-0812">Transmembrane</keyword>
<dbReference type="InterPro" id="IPR008965">
    <property type="entry name" value="CBM2/CBM3_carb-bd_dom_sf"/>
</dbReference>
<protein>
    <recommendedName>
        <fullName evidence="3">Cohesin domain-containing protein</fullName>
    </recommendedName>
</protein>
<name>A0ABQ0BPQ3_9FIRM</name>
<feature type="domain" description="Cohesin" evidence="3">
    <location>
        <begin position="50"/>
        <end position="166"/>
    </location>
</feature>
<evidence type="ECO:0000256" key="1">
    <source>
        <dbReference type="SAM" id="MobiDB-lite"/>
    </source>
</evidence>
<keyword evidence="2" id="KW-1133">Transmembrane helix</keyword>
<feature type="transmembrane region" description="Helical" evidence="2">
    <location>
        <begin position="254"/>
        <end position="274"/>
    </location>
</feature>
<evidence type="ECO:0000313" key="5">
    <source>
        <dbReference type="Proteomes" id="UP001600941"/>
    </source>
</evidence>
<organism evidence="4 5">
    <name type="scientific">Blautia parvula</name>
    <dbReference type="NCBI Taxonomy" id="2877527"/>
    <lineage>
        <taxon>Bacteria</taxon>
        <taxon>Bacillati</taxon>
        <taxon>Bacillota</taxon>
        <taxon>Clostridia</taxon>
        <taxon>Lachnospirales</taxon>
        <taxon>Lachnospiraceae</taxon>
        <taxon>Blautia</taxon>
    </lineage>
</organism>
<proteinExistence type="predicted"/>
<feature type="region of interest" description="Disordered" evidence="1">
    <location>
        <begin position="181"/>
        <end position="247"/>
    </location>
</feature>
<evidence type="ECO:0000256" key="2">
    <source>
        <dbReference type="SAM" id="Phobius"/>
    </source>
</evidence>
<keyword evidence="2" id="KW-0472">Membrane</keyword>
<dbReference type="EMBL" id="BAABZQ010000001">
    <property type="protein sequence ID" value="GAA6498481.1"/>
    <property type="molecule type" value="Genomic_DNA"/>
</dbReference>
<dbReference type="InterPro" id="IPR002102">
    <property type="entry name" value="Cohesin_dom"/>
</dbReference>
<feature type="compositionally biased region" description="Polar residues" evidence="1">
    <location>
        <begin position="219"/>
        <end position="230"/>
    </location>
</feature>
<keyword evidence="5" id="KW-1185">Reference proteome</keyword>